<protein>
    <recommendedName>
        <fullName evidence="1">Protein kinase domain-containing protein</fullName>
    </recommendedName>
</protein>
<dbReference type="PROSITE" id="PS50011">
    <property type="entry name" value="PROTEIN_KINASE_DOM"/>
    <property type="match status" value="1"/>
</dbReference>
<feature type="non-terminal residue" evidence="2">
    <location>
        <position position="1"/>
    </location>
</feature>
<dbReference type="PIRSF" id="PIRSF000654">
    <property type="entry name" value="Integrin-linked_kinase"/>
    <property type="match status" value="1"/>
</dbReference>
<dbReference type="AlphaFoldDB" id="A0A0C3QAF7"/>
<proteinExistence type="predicted"/>
<dbReference type="InterPro" id="IPR011009">
    <property type="entry name" value="Kinase-like_dom_sf"/>
</dbReference>
<accession>A0A0C3QAF7</accession>
<dbReference type="PRINTS" id="PR00109">
    <property type="entry name" value="TYRKINASE"/>
</dbReference>
<dbReference type="Pfam" id="PF07714">
    <property type="entry name" value="PK_Tyr_Ser-Thr"/>
    <property type="match status" value="1"/>
</dbReference>
<evidence type="ECO:0000313" key="2">
    <source>
        <dbReference type="EMBL" id="KIO27240.1"/>
    </source>
</evidence>
<dbReference type="InterPro" id="IPR000719">
    <property type="entry name" value="Prot_kinase_dom"/>
</dbReference>
<dbReference type="STRING" id="1051891.A0A0C3QAF7"/>
<dbReference type="InterPro" id="IPR008271">
    <property type="entry name" value="Ser/Thr_kinase_AS"/>
</dbReference>
<dbReference type="SUPFAM" id="SSF56112">
    <property type="entry name" value="Protein kinase-like (PK-like)"/>
    <property type="match status" value="1"/>
</dbReference>
<feature type="domain" description="Protein kinase" evidence="1">
    <location>
        <begin position="1"/>
        <end position="223"/>
    </location>
</feature>
<dbReference type="OrthoDB" id="3213312at2759"/>
<name>A0A0C3QAF7_9AGAM</name>
<sequence length="231" mass="26246">RLAREIHIMSKVSHPNIISFTGFHLDRKDLRMACVIAPYMANGNVGEYLDDNDSLLRHAAQLWDIATGVEYLHTYCPPILHGDLKSPNVVVNEEGHAEIIDFGTARFTEYADDPLYAVRWASPEMLLNSDVSLESDIWALGWTFWEVVTGKIPHAEVTNDMAVVVKTITEASSKWADANDLQIQSLRDLLIDCWQKDPKRRPKASECRGALRYMVRIKASTFFILLMHFVS</sequence>
<dbReference type="Proteomes" id="UP000054248">
    <property type="component" value="Unassembled WGS sequence"/>
</dbReference>
<gene>
    <name evidence="2" type="ORF">M407DRAFT_73459</name>
</gene>
<dbReference type="PANTHER" id="PTHR44329">
    <property type="entry name" value="SERINE/THREONINE-PROTEIN KINASE TNNI3K-RELATED"/>
    <property type="match status" value="1"/>
</dbReference>
<dbReference type="InterPro" id="IPR001245">
    <property type="entry name" value="Ser-Thr/Tyr_kinase_cat_dom"/>
</dbReference>
<evidence type="ECO:0000259" key="1">
    <source>
        <dbReference type="PROSITE" id="PS50011"/>
    </source>
</evidence>
<dbReference type="HOGENOM" id="CLU_000288_7_18_1"/>
<organism evidence="2 3">
    <name type="scientific">Tulasnella calospora MUT 4182</name>
    <dbReference type="NCBI Taxonomy" id="1051891"/>
    <lineage>
        <taxon>Eukaryota</taxon>
        <taxon>Fungi</taxon>
        <taxon>Dikarya</taxon>
        <taxon>Basidiomycota</taxon>
        <taxon>Agaricomycotina</taxon>
        <taxon>Agaricomycetes</taxon>
        <taxon>Cantharellales</taxon>
        <taxon>Tulasnellaceae</taxon>
        <taxon>Tulasnella</taxon>
    </lineage>
</organism>
<evidence type="ECO:0000313" key="3">
    <source>
        <dbReference type="Proteomes" id="UP000054248"/>
    </source>
</evidence>
<dbReference type="EMBL" id="KN823012">
    <property type="protein sequence ID" value="KIO27240.1"/>
    <property type="molecule type" value="Genomic_DNA"/>
</dbReference>
<dbReference type="SMART" id="SM00220">
    <property type="entry name" value="S_TKc"/>
    <property type="match status" value="1"/>
</dbReference>
<reference evidence="2 3" key="1">
    <citation type="submission" date="2014-04" db="EMBL/GenBank/DDBJ databases">
        <authorList>
            <consortium name="DOE Joint Genome Institute"/>
            <person name="Kuo A."/>
            <person name="Girlanda M."/>
            <person name="Perotto S."/>
            <person name="Kohler A."/>
            <person name="Nagy L.G."/>
            <person name="Floudas D."/>
            <person name="Copeland A."/>
            <person name="Barry K.W."/>
            <person name="Cichocki N."/>
            <person name="Veneault-Fourrey C."/>
            <person name="LaButti K."/>
            <person name="Lindquist E.A."/>
            <person name="Lipzen A."/>
            <person name="Lundell T."/>
            <person name="Morin E."/>
            <person name="Murat C."/>
            <person name="Sun H."/>
            <person name="Tunlid A."/>
            <person name="Henrissat B."/>
            <person name="Grigoriev I.V."/>
            <person name="Hibbett D.S."/>
            <person name="Martin F."/>
            <person name="Nordberg H.P."/>
            <person name="Cantor M.N."/>
            <person name="Hua S.X."/>
        </authorList>
    </citation>
    <scope>NUCLEOTIDE SEQUENCE [LARGE SCALE GENOMIC DNA]</scope>
    <source>
        <strain evidence="2 3">MUT 4182</strain>
    </source>
</reference>
<dbReference type="InterPro" id="IPR051681">
    <property type="entry name" value="Ser/Thr_Kinases-Pseudokinases"/>
</dbReference>
<dbReference type="GO" id="GO:0005524">
    <property type="term" value="F:ATP binding"/>
    <property type="evidence" value="ECO:0007669"/>
    <property type="project" value="InterPro"/>
</dbReference>
<dbReference type="GO" id="GO:0004674">
    <property type="term" value="F:protein serine/threonine kinase activity"/>
    <property type="evidence" value="ECO:0007669"/>
    <property type="project" value="TreeGrafter"/>
</dbReference>
<keyword evidence="3" id="KW-1185">Reference proteome</keyword>
<dbReference type="Gene3D" id="1.10.510.10">
    <property type="entry name" value="Transferase(Phosphotransferase) domain 1"/>
    <property type="match status" value="1"/>
</dbReference>
<reference evidence="3" key="2">
    <citation type="submission" date="2015-01" db="EMBL/GenBank/DDBJ databases">
        <title>Evolutionary Origins and Diversification of the Mycorrhizal Mutualists.</title>
        <authorList>
            <consortium name="DOE Joint Genome Institute"/>
            <consortium name="Mycorrhizal Genomics Consortium"/>
            <person name="Kohler A."/>
            <person name="Kuo A."/>
            <person name="Nagy L.G."/>
            <person name="Floudas D."/>
            <person name="Copeland A."/>
            <person name="Barry K.W."/>
            <person name="Cichocki N."/>
            <person name="Veneault-Fourrey C."/>
            <person name="LaButti K."/>
            <person name="Lindquist E.A."/>
            <person name="Lipzen A."/>
            <person name="Lundell T."/>
            <person name="Morin E."/>
            <person name="Murat C."/>
            <person name="Riley R."/>
            <person name="Ohm R."/>
            <person name="Sun H."/>
            <person name="Tunlid A."/>
            <person name="Henrissat B."/>
            <person name="Grigoriev I.V."/>
            <person name="Hibbett D.S."/>
            <person name="Martin F."/>
        </authorList>
    </citation>
    <scope>NUCLEOTIDE SEQUENCE [LARGE SCALE GENOMIC DNA]</scope>
    <source>
        <strain evidence="3">MUT 4182</strain>
    </source>
</reference>
<dbReference type="PROSITE" id="PS00108">
    <property type="entry name" value="PROTEIN_KINASE_ST"/>
    <property type="match status" value="1"/>
</dbReference>